<evidence type="ECO:0000313" key="3">
    <source>
        <dbReference type="EMBL" id="AFZ21255.1"/>
    </source>
</evidence>
<keyword evidence="2" id="KW-0472">Membrane</keyword>
<dbReference type="OrthoDB" id="424985at2"/>
<dbReference type="InterPro" id="IPR007572">
    <property type="entry name" value="Uncharacterised_Ycf20"/>
</dbReference>
<keyword evidence="4" id="KW-1185">Reference proteome</keyword>
<dbReference type="HOGENOM" id="CLU_090160_3_0_3"/>
<evidence type="ECO:0000256" key="2">
    <source>
        <dbReference type="SAM" id="Phobius"/>
    </source>
</evidence>
<dbReference type="KEGG" id="mic:Mic7113_5625"/>
<keyword evidence="2" id="KW-0812">Transmembrane</keyword>
<evidence type="ECO:0000313" key="4">
    <source>
        <dbReference type="Proteomes" id="UP000010471"/>
    </source>
</evidence>
<sequence>MQNTRLNNLINGALARFGRWFANPWRHLSLVLMSLLLGTFLGSAIPATAGQAAKLDLVGAGVLILFTEMISWIVYAKSPQGRPLTENSRGLSLLTQILNAMKIGMTYSMFVEAFKLGS</sequence>
<proteinExistence type="inferred from homology"/>
<dbReference type="PANTHER" id="PTHR33787:SF5">
    <property type="entry name" value="YCF20-LIKE PROTEIN"/>
    <property type="match status" value="1"/>
</dbReference>
<gene>
    <name evidence="3" type="ORF">Mic7113_5625</name>
</gene>
<evidence type="ECO:0008006" key="5">
    <source>
        <dbReference type="Google" id="ProtNLM"/>
    </source>
</evidence>
<dbReference type="STRING" id="1173027.Mic7113_5625"/>
<dbReference type="Pfam" id="PF04483">
    <property type="entry name" value="DUF565"/>
    <property type="match status" value="1"/>
</dbReference>
<evidence type="ECO:0000256" key="1">
    <source>
        <dbReference type="ARBA" id="ARBA00009846"/>
    </source>
</evidence>
<name>K9WLH1_9CYAN</name>
<keyword evidence="2" id="KW-1133">Transmembrane helix</keyword>
<dbReference type="PANTHER" id="PTHR33787">
    <property type="match status" value="1"/>
</dbReference>
<feature type="transmembrane region" description="Helical" evidence="2">
    <location>
        <begin position="25"/>
        <end position="45"/>
    </location>
</feature>
<comment type="similarity">
    <text evidence="1">Belongs to the ycf20 family.</text>
</comment>
<dbReference type="AlphaFoldDB" id="K9WLH1"/>
<accession>K9WLH1</accession>
<reference evidence="3 4" key="1">
    <citation type="submission" date="2012-06" db="EMBL/GenBank/DDBJ databases">
        <title>Finished chromosome of genome of Microcoleus sp. PCC 7113.</title>
        <authorList>
            <consortium name="US DOE Joint Genome Institute"/>
            <person name="Gugger M."/>
            <person name="Coursin T."/>
            <person name="Rippka R."/>
            <person name="Tandeau De Marsac N."/>
            <person name="Huntemann M."/>
            <person name="Wei C.-L."/>
            <person name="Han J."/>
            <person name="Detter J.C."/>
            <person name="Han C."/>
            <person name="Tapia R."/>
            <person name="Chen A."/>
            <person name="Kyrpides N."/>
            <person name="Mavromatis K."/>
            <person name="Markowitz V."/>
            <person name="Szeto E."/>
            <person name="Ivanova N."/>
            <person name="Pagani I."/>
            <person name="Pati A."/>
            <person name="Goodwin L."/>
            <person name="Nordberg H.P."/>
            <person name="Cantor M.N."/>
            <person name="Hua S.X."/>
            <person name="Woyke T."/>
            <person name="Kerfeld C.A."/>
        </authorList>
    </citation>
    <scope>NUCLEOTIDE SEQUENCE [LARGE SCALE GENOMIC DNA]</scope>
    <source>
        <strain evidence="3 4">PCC 7113</strain>
    </source>
</reference>
<dbReference type="Proteomes" id="UP000010471">
    <property type="component" value="Chromosome"/>
</dbReference>
<organism evidence="3 4">
    <name type="scientific">Allocoleopsis franciscana PCC 7113</name>
    <dbReference type="NCBI Taxonomy" id="1173027"/>
    <lineage>
        <taxon>Bacteria</taxon>
        <taxon>Bacillati</taxon>
        <taxon>Cyanobacteriota</taxon>
        <taxon>Cyanophyceae</taxon>
        <taxon>Coleofasciculales</taxon>
        <taxon>Coleofasciculaceae</taxon>
        <taxon>Allocoleopsis</taxon>
        <taxon>Allocoleopsis franciscana</taxon>
    </lineage>
</organism>
<dbReference type="EMBL" id="CP003630">
    <property type="protein sequence ID" value="AFZ21255.1"/>
    <property type="molecule type" value="Genomic_DNA"/>
</dbReference>
<dbReference type="eggNOG" id="ENOG5032RRW">
    <property type="taxonomic scope" value="Bacteria"/>
</dbReference>
<protein>
    <recommendedName>
        <fullName evidence="5">DUF565 domain-containing protein</fullName>
    </recommendedName>
</protein>
<dbReference type="RefSeq" id="WP_015185388.1">
    <property type="nucleotide sequence ID" value="NC_019738.1"/>
</dbReference>
<feature type="transmembrane region" description="Helical" evidence="2">
    <location>
        <begin position="57"/>
        <end position="75"/>
    </location>
</feature>